<dbReference type="EMBL" id="CM009753">
    <property type="protein sequence ID" value="PUZ53562.1"/>
    <property type="molecule type" value="Genomic_DNA"/>
</dbReference>
<proteinExistence type="predicted"/>
<name>A0A2T7DDA8_9POAL</name>
<feature type="region of interest" description="Disordered" evidence="1">
    <location>
        <begin position="48"/>
        <end position="84"/>
    </location>
</feature>
<reference evidence="2 3" key="1">
    <citation type="submission" date="2018-04" db="EMBL/GenBank/DDBJ databases">
        <title>WGS assembly of Panicum hallii var. hallii HAL2.</title>
        <authorList>
            <person name="Lovell J."/>
            <person name="Jenkins J."/>
            <person name="Lowry D."/>
            <person name="Mamidi S."/>
            <person name="Sreedasyam A."/>
            <person name="Weng X."/>
            <person name="Barry K."/>
            <person name="Bonette J."/>
            <person name="Campitelli B."/>
            <person name="Daum C."/>
            <person name="Gordon S."/>
            <person name="Gould B."/>
            <person name="Lipzen A."/>
            <person name="MacQueen A."/>
            <person name="Palacio-Mejia J."/>
            <person name="Plott C."/>
            <person name="Shakirov E."/>
            <person name="Shu S."/>
            <person name="Yoshinaga Y."/>
            <person name="Zane M."/>
            <person name="Rokhsar D."/>
            <person name="Grimwood J."/>
            <person name="Schmutz J."/>
            <person name="Juenger T."/>
        </authorList>
    </citation>
    <scope>NUCLEOTIDE SEQUENCE [LARGE SCALE GENOMIC DNA]</scope>
    <source>
        <strain evidence="3">cv. HAL2</strain>
    </source>
</reference>
<accession>A0A2T7DDA8</accession>
<dbReference type="Proteomes" id="UP000244336">
    <property type="component" value="Chromosome 5"/>
</dbReference>
<protein>
    <submittedName>
        <fullName evidence="2">Uncharacterized protein</fullName>
    </submittedName>
</protein>
<keyword evidence="3" id="KW-1185">Reference proteome</keyword>
<sequence length="119" mass="12683">MRLAKGTRELTSTLRAAAPCHRRPSPHPSSSSSPRHCCSAEALVFAGLRRSPTRVGSETVGRRAPTGPPFLRKPKPTSPSAKSDCTLRSARIDELGPTLGCKSGRARALGNTAKRIRPT</sequence>
<dbReference type="Gramene" id="PUZ53562">
    <property type="protein sequence ID" value="PUZ53562"/>
    <property type="gene ID" value="GQ55_5G061400"/>
</dbReference>
<evidence type="ECO:0000313" key="2">
    <source>
        <dbReference type="EMBL" id="PUZ53562.1"/>
    </source>
</evidence>
<dbReference type="AlphaFoldDB" id="A0A2T7DDA8"/>
<evidence type="ECO:0000256" key="1">
    <source>
        <dbReference type="SAM" id="MobiDB-lite"/>
    </source>
</evidence>
<gene>
    <name evidence="2" type="ORF">GQ55_5G061400</name>
</gene>
<evidence type="ECO:0000313" key="3">
    <source>
        <dbReference type="Proteomes" id="UP000244336"/>
    </source>
</evidence>
<organism evidence="2 3">
    <name type="scientific">Panicum hallii var. hallii</name>
    <dbReference type="NCBI Taxonomy" id="1504633"/>
    <lineage>
        <taxon>Eukaryota</taxon>
        <taxon>Viridiplantae</taxon>
        <taxon>Streptophyta</taxon>
        <taxon>Embryophyta</taxon>
        <taxon>Tracheophyta</taxon>
        <taxon>Spermatophyta</taxon>
        <taxon>Magnoliopsida</taxon>
        <taxon>Liliopsida</taxon>
        <taxon>Poales</taxon>
        <taxon>Poaceae</taxon>
        <taxon>PACMAD clade</taxon>
        <taxon>Panicoideae</taxon>
        <taxon>Panicodae</taxon>
        <taxon>Paniceae</taxon>
        <taxon>Panicinae</taxon>
        <taxon>Panicum</taxon>
        <taxon>Panicum sect. Panicum</taxon>
    </lineage>
</organism>
<feature type="region of interest" description="Disordered" evidence="1">
    <location>
        <begin position="1"/>
        <end position="36"/>
    </location>
</feature>